<dbReference type="SUPFAM" id="SSF46785">
    <property type="entry name" value="Winged helix' DNA-binding domain"/>
    <property type="match status" value="1"/>
</dbReference>
<keyword evidence="1" id="KW-0805">Transcription regulation</keyword>
<comment type="caution">
    <text evidence="5">The sequence shown here is derived from an EMBL/GenBank/DDBJ whole genome shotgun (WGS) entry which is preliminary data.</text>
</comment>
<gene>
    <name evidence="5" type="ORF">F4559_001821</name>
</gene>
<dbReference type="GO" id="GO:0003700">
    <property type="term" value="F:DNA-binding transcription factor activity"/>
    <property type="evidence" value="ECO:0007669"/>
    <property type="project" value="InterPro"/>
</dbReference>
<dbReference type="PROSITE" id="PS50987">
    <property type="entry name" value="HTH_ARSR_2"/>
    <property type="match status" value="1"/>
</dbReference>
<dbReference type="PANTHER" id="PTHR43132:SF8">
    <property type="entry name" value="HTH-TYPE TRANSCRIPTIONAL REGULATOR KMTR"/>
    <property type="match status" value="1"/>
</dbReference>
<reference evidence="5 6" key="1">
    <citation type="submission" date="2020-08" db="EMBL/GenBank/DDBJ databases">
        <title>Sequencing the genomes of 1000 actinobacteria strains.</title>
        <authorList>
            <person name="Klenk H.-P."/>
        </authorList>
    </citation>
    <scope>NUCLEOTIDE SEQUENCE [LARGE SCALE GENOMIC DNA]</scope>
    <source>
        <strain evidence="5 6">DSM 45084</strain>
    </source>
</reference>
<dbReference type="RefSeq" id="WP_184667488.1">
    <property type="nucleotide sequence ID" value="NZ_BAABAI010000031.1"/>
</dbReference>
<sequence>MTILRFAVSPLWETVAALRVLAEPGYHPVHRRWADWAGRKLRDLGEDPSLLTVLASRPVVPEFLIPTPGGRTISFDEEVSFLPTVAKPPRIAAAVAAEPLARPLLDNREEALGAVLDRFRAVHDAIVAPFWHRLEGVLQGDIERRGRRMVDAGAPAMLAELHQDVGYDHPDVVVHGRRVVPGDRDLVLVPSAFVWPDVYLRDSPVRLALVYPAHGFGSLWERPDVPTGHSLARLLGATRARLLLELERPGTVTELARRLGVTVGAVSQHLAVLRGAGLVVSRREGREVVSLRTSLGLALVVGEVP</sequence>
<feature type="domain" description="HTH arsR-type" evidence="4">
    <location>
        <begin position="219"/>
        <end position="305"/>
    </location>
</feature>
<evidence type="ECO:0000259" key="4">
    <source>
        <dbReference type="PROSITE" id="PS50987"/>
    </source>
</evidence>
<evidence type="ECO:0000313" key="6">
    <source>
        <dbReference type="Proteomes" id="UP000542674"/>
    </source>
</evidence>
<proteinExistence type="predicted"/>
<dbReference type="Pfam" id="PF12840">
    <property type="entry name" value="HTH_20"/>
    <property type="match status" value="1"/>
</dbReference>
<dbReference type="Gene3D" id="1.10.10.10">
    <property type="entry name" value="Winged helix-like DNA-binding domain superfamily/Winged helix DNA-binding domain"/>
    <property type="match status" value="1"/>
</dbReference>
<dbReference type="InterPro" id="IPR011991">
    <property type="entry name" value="ArsR-like_HTH"/>
</dbReference>
<evidence type="ECO:0000256" key="2">
    <source>
        <dbReference type="ARBA" id="ARBA00023125"/>
    </source>
</evidence>
<keyword evidence="6" id="KW-1185">Reference proteome</keyword>
<dbReference type="InterPro" id="IPR036388">
    <property type="entry name" value="WH-like_DNA-bd_sf"/>
</dbReference>
<dbReference type="EMBL" id="JACHJS010000001">
    <property type="protein sequence ID" value="MBB4964462.1"/>
    <property type="molecule type" value="Genomic_DNA"/>
</dbReference>
<organism evidence="5 6">
    <name type="scientific">Saccharothrix violaceirubra</name>
    <dbReference type="NCBI Taxonomy" id="413306"/>
    <lineage>
        <taxon>Bacteria</taxon>
        <taxon>Bacillati</taxon>
        <taxon>Actinomycetota</taxon>
        <taxon>Actinomycetes</taxon>
        <taxon>Pseudonocardiales</taxon>
        <taxon>Pseudonocardiaceae</taxon>
        <taxon>Saccharothrix</taxon>
    </lineage>
</organism>
<accession>A0A7W7T0Q1</accession>
<dbReference type="InterPro" id="IPR036390">
    <property type="entry name" value="WH_DNA-bd_sf"/>
</dbReference>
<dbReference type="PANTHER" id="PTHR43132">
    <property type="entry name" value="ARSENICAL RESISTANCE OPERON REPRESSOR ARSR-RELATED"/>
    <property type="match status" value="1"/>
</dbReference>
<dbReference type="InterPro" id="IPR001845">
    <property type="entry name" value="HTH_ArsR_DNA-bd_dom"/>
</dbReference>
<name>A0A7W7T0Q1_9PSEU</name>
<dbReference type="SMART" id="SM00418">
    <property type="entry name" value="HTH_ARSR"/>
    <property type="match status" value="1"/>
</dbReference>
<dbReference type="AlphaFoldDB" id="A0A7W7T0Q1"/>
<evidence type="ECO:0000256" key="1">
    <source>
        <dbReference type="ARBA" id="ARBA00023015"/>
    </source>
</evidence>
<evidence type="ECO:0000313" key="5">
    <source>
        <dbReference type="EMBL" id="MBB4964462.1"/>
    </source>
</evidence>
<dbReference type="Proteomes" id="UP000542674">
    <property type="component" value="Unassembled WGS sequence"/>
</dbReference>
<keyword evidence="3" id="KW-0804">Transcription</keyword>
<protein>
    <submittedName>
        <fullName evidence="5">DNA-binding transcriptional ArsR family regulator</fullName>
    </submittedName>
</protein>
<evidence type="ECO:0000256" key="3">
    <source>
        <dbReference type="ARBA" id="ARBA00023163"/>
    </source>
</evidence>
<dbReference type="GO" id="GO:0003677">
    <property type="term" value="F:DNA binding"/>
    <property type="evidence" value="ECO:0007669"/>
    <property type="project" value="UniProtKB-KW"/>
</dbReference>
<dbReference type="CDD" id="cd00090">
    <property type="entry name" value="HTH_ARSR"/>
    <property type="match status" value="1"/>
</dbReference>
<dbReference type="InterPro" id="IPR051011">
    <property type="entry name" value="Metal_resp_trans_reg"/>
</dbReference>
<keyword evidence="2 5" id="KW-0238">DNA-binding</keyword>